<gene>
    <name evidence="1" type="ORF">ThimaDRAFT_0427</name>
</gene>
<evidence type="ECO:0000313" key="1">
    <source>
        <dbReference type="EMBL" id="EGV20649.1"/>
    </source>
</evidence>
<proteinExistence type="predicted"/>
<dbReference type="AlphaFoldDB" id="F9U676"/>
<dbReference type="eggNOG" id="ENOG5034BM4">
    <property type="taxonomic scope" value="Bacteria"/>
</dbReference>
<dbReference type="EMBL" id="AFWV01000001">
    <property type="protein sequence ID" value="EGV20649.1"/>
    <property type="molecule type" value="Genomic_DNA"/>
</dbReference>
<dbReference type="Gene3D" id="3.30.2310.40">
    <property type="match status" value="1"/>
</dbReference>
<protein>
    <submittedName>
        <fullName evidence="1">Uncharacterized protein</fullName>
    </submittedName>
</protein>
<dbReference type="Proteomes" id="UP000005459">
    <property type="component" value="Unassembled WGS sequence"/>
</dbReference>
<keyword evidence="2" id="KW-1185">Reference proteome</keyword>
<accession>F9U676</accession>
<dbReference type="InterPro" id="IPR038493">
    <property type="entry name" value="MqsR_sf"/>
</dbReference>
<name>F9U676_9GAMM</name>
<evidence type="ECO:0000313" key="2">
    <source>
        <dbReference type="Proteomes" id="UP000005459"/>
    </source>
</evidence>
<reference evidence="1 2" key="1">
    <citation type="submission" date="2011-06" db="EMBL/GenBank/DDBJ databases">
        <title>The draft genome of Thiocapsa marina 5811.</title>
        <authorList>
            <consortium name="US DOE Joint Genome Institute (JGI-PGF)"/>
            <person name="Lucas S."/>
            <person name="Han J."/>
            <person name="Cheng J.-F."/>
            <person name="Goodwin L."/>
            <person name="Pitluck S."/>
            <person name="Peters L."/>
            <person name="Land M.L."/>
            <person name="Hauser L."/>
            <person name="Vogl K."/>
            <person name="Liu Z."/>
            <person name="Imhoff J."/>
            <person name="Thiel V."/>
            <person name="Frigaard N.-U."/>
            <person name="Bryant D."/>
            <person name="Woyke T.J."/>
        </authorList>
    </citation>
    <scope>NUCLEOTIDE SEQUENCE [LARGE SCALE GENOMIC DNA]</scope>
    <source>
        <strain evidence="1 2">5811</strain>
    </source>
</reference>
<organism evidence="1 2">
    <name type="scientific">Thiocapsa marina 5811</name>
    <dbReference type="NCBI Taxonomy" id="768671"/>
    <lineage>
        <taxon>Bacteria</taxon>
        <taxon>Pseudomonadati</taxon>
        <taxon>Pseudomonadota</taxon>
        <taxon>Gammaproteobacteria</taxon>
        <taxon>Chromatiales</taxon>
        <taxon>Chromatiaceae</taxon>
        <taxon>Thiocapsa</taxon>
    </lineage>
</organism>
<dbReference type="STRING" id="768671.ThimaDRAFT_0427"/>
<sequence>MENLGYAPEDVHRCLQLLNDCHFKHAERYGAAGPWFDVYLVPYSGPTGVVDDLYVKLKLDRDCVVVNLASFHRER</sequence>